<dbReference type="PANTHER" id="PTHR43861:SF6">
    <property type="entry name" value="METHYLTRANSFERASE TYPE 11"/>
    <property type="match status" value="1"/>
</dbReference>
<dbReference type="Pfam" id="PF08241">
    <property type="entry name" value="Methyltransf_11"/>
    <property type="match status" value="1"/>
</dbReference>
<dbReference type="EMBL" id="MFGW01000074">
    <property type="protein sequence ID" value="OGF67040.1"/>
    <property type="molecule type" value="Genomic_DNA"/>
</dbReference>
<feature type="domain" description="Methyltransferase type 11" evidence="1">
    <location>
        <begin position="39"/>
        <end position="131"/>
    </location>
</feature>
<dbReference type="InterPro" id="IPR029063">
    <property type="entry name" value="SAM-dependent_MTases_sf"/>
</dbReference>
<name>A0A1F5VUH8_9BACT</name>
<dbReference type="InterPro" id="IPR013216">
    <property type="entry name" value="Methyltransf_11"/>
</dbReference>
<feature type="non-terminal residue" evidence="2">
    <location>
        <position position="229"/>
    </location>
</feature>
<dbReference type="PANTHER" id="PTHR43861">
    <property type="entry name" value="TRANS-ACONITATE 2-METHYLTRANSFERASE-RELATED"/>
    <property type="match status" value="1"/>
</dbReference>
<evidence type="ECO:0000313" key="3">
    <source>
        <dbReference type="Proteomes" id="UP000178943"/>
    </source>
</evidence>
<dbReference type="SUPFAM" id="SSF53335">
    <property type="entry name" value="S-adenosyl-L-methionine-dependent methyltransferases"/>
    <property type="match status" value="1"/>
</dbReference>
<dbReference type="GO" id="GO:0008757">
    <property type="term" value="F:S-adenosylmethionine-dependent methyltransferase activity"/>
    <property type="evidence" value="ECO:0007669"/>
    <property type="project" value="InterPro"/>
</dbReference>
<gene>
    <name evidence="2" type="ORF">A2Y62_10830</name>
</gene>
<dbReference type="STRING" id="1817863.A2Y62_10830"/>
<organism evidence="2 3">
    <name type="scientific">Candidatus Fischerbacteria bacterium RBG_13_37_8</name>
    <dbReference type="NCBI Taxonomy" id="1817863"/>
    <lineage>
        <taxon>Bacteria</taxon>
        <taxon>Candidatus Fischeribacteriota</taxon>
    </lineage>
</organism>
<sequence>MGNFMQDESKLLFKKRPHYYNAVREDLIKLIPRIQGRFLEIGCGAGLTLEYLKTKGAAYVAGVDKSSEAIKVALDKRIDAAICADIETEELPFDEKEFDYIILADLLEHLYNPWDTLKRVTRLLKNDGYILMSIPNVKYFLILWNLIFHDEWRYSDAGILDNTHLRFFTLTEIMRLIDYACLKIAKIECYRLYGKKFGIINFIFFDKLKSFSIVQYHILVKKKAIIQIN</sequence>
<accession>A0A1F5VUH8</accession>
<proteinExistence type="predicted"/>
<dbReference type="Gene3D" id="3.40.50.150">
    <property type="entry name" value="Vaccinia Virus protein VP39"/>
    <property type="match status" value="1"/>
</dbReference>
<dbReference type="AlphaFoldDB" id="A0A1F5VUH8"/>
<reference evidence="2 3" key="1">
    <citation type="journal article" date="2016" name="Nat. Commun.">
        <title>Thousands of microbial genomes shed light on interconnected biogeochemical processes in an aquifer system.</title>
        <authorList>
            <person name="Anantharaman K."/>
            <person name="Brown C.T."/>
            <person name="Hug L.A."/>
            <person name="Sharon I."/>
            <person name="Castelle C.J."/>
            <person name="Probst A.J."/>
            <person name="Thomas B.C."/>
            <person name="Singh A."/>
            <person name="Wilkins M.J."/>
            <person name="Karaoz U."/>
            <person name="Brodie E.L."/>
            <person name="Williams K.H."/>
            <person name="Hubbard S.S."/>
            <person name="Banfield J.F."/>
        </authorList>
    </citation>
    <scope>NUCLEOTIDE SEQUENCE [LARGE SCALE GENOMIC DNA]</scope>
</reference>
<evidence type="ECO:0000313" key="2">
    <source>
        <dbReference type="EMBL" id="OGF67040.1"/>
    </source>
</evidence>
<dbReference type="CDD" id="cd02440">
    <property type="entry name" value="AdoMet_MTases"/>
    <property type="match status" value="1"/>
</dbReference>
<evidence type="ECO:0000259" key="1">
    <source>
        <dbReference type="Pfam" id="PF08241"/>
    </source>
</evidence>
<protein>
    <recommendedName>
        <fullName evidence="1">Methyltransferase type 11 domain-containing protein</fullName>
    </recommendedName>
</protein>
<dbReference type="Proteomes" id="UP000178943">
    <property type="component" value="Unassembled WGS sequence"/>
</dbReference>
<comment type="caution">
    <text evidence="2">The sequence shown here is derived from an EMBL/GenBank/DDBJ whole genome shotgun (WGS) entry which is preliminary data.</text>
</comment>